<organism evidence="10 11">
    <name type="scientific">Longivirga aurantiaca</name>
    <dbReference type="NCBI Taxonomy" id="1837743"/>
    <lineage>
        <taxon>Bacteria</taxon>
        <taxon>Bacillati</taxon>
        <taxon>Actinomycetota</taxon>
        <taxon>Actinomycetes</taxon>
        <taxon>Sporichthyales</taxon>
        <taxon>Sporichthyaceae</taxon>
        <taxon>Longivirga</taxon>
    </lineage>
</organism>
<dbReference type="InterPro" id="IPR050187">
    <property type="entry name" value="Lipid_Phosphate_FormReg"/>
</dbReference>
<dbReference type="InterPro" id="IPR016064">
    <property type="entry name" value="NAD/diacylglycerol_kinase_sf"/>
</dbReference>
<evidence type="ECO:0000313" key="11">
    <source>
        <dbReference type="Proteomes" id="UP001596138"/>
    </source>
</evidence>
<evidence type="ECO:0000259" key="9">
    <source>
        <dbReference type="PROSITE" id="PS50146"/>
    </source>
</evidence>
<dbReference type="EC" id="2.7.1.-" evidence="10"/>
<comment type="similarity">
    <text evidence="2">Belongs to the diacylglycerol/lipid kinase family.</text>
</comment>
<keyword evidence="7" id="KW-0443">Lipid metabolism</keyword>
<dbReference type="Pfam" id="PF00781">
    <property type="entry name" value="DAGK_cat"/>
    <property type="match status" value="1"/>
</dbReference>
<comment type="cofactor">
    <cofactor evidence="1">
        <name>Mg(2+)</name>
        <dbReference type="ChEBI" id="CHEBI:18420"/>
    </cofactor>
</comment>
<keyword evidence="4" id="KW-0547">Nucleotide-binding</keyword>
<evidence type="ECO:0000256" key="6">
    <source>
        <dbReference type="ARBA" id="ARBA00022840"/>
    </source>
</evidence>
<evidence type="ECO:0000256" key="2">
    <source>
        <dbReference type="ARBA" id="ARBA00005983"/>
    </source>
</evidence>
<evidence type="ECO:0000256" key="5">
    <source>
        <dbReference type="ARBA" id="ARBA00022777"/>
    </source>
</evidence>
<keyword evidence="7" id="KW-0444">Lipid biosynthesis</keyword>
<proteinExistence type="inferred from homology"/>
<keyword evidence="11" id="KW-1185">Reference proteome</keyword>
<sequence length="303" mass="30906">MTGSAETVAIVHPGKAGDLGEAAERLAGWAHAAGVPTPHLVPTTAEQPGTAQAREAVEAGADLVLSWGGDGTLNAIATGLLGSGTALGIIPGGTGNLLARNLGIPLDLDGAARVALTGQDRRIDVVEIGLGGSVMVSTVIAGMGLDASLIDAPEELKNAIGPAAYVANSVKLLTSESMRVAVAMDGGQPRWYTARSVLVANVGGLIAGLDVAPESDASDGLLHVIVLPLDRPLDWARTAAHLVRRRPRQDDSRIHLSGRSAWVVSQTTAPRQVDGDVVAEGRKLEARVRPGSLTVRVPGTSGG</sequence>
<evidence type="ECO:0000256" key="1">
    <source>
        <dbReference type="ARBA" id="ARBA00001946"/>
    </source>
</evidence>
<evidence type="ECO:0000256" key="3">
    <source>
        <dbReference type="ARBA" id="ARBA00022679"/>
    </source>
</evidence>
<dbReference type="InterPro" id="IPR045540">
    <property type="entry name" value="YegS/DAGK_C"/>
</dbReference>
<evidence type="ECO:0000256" key="7">
    <source>
        <dbReference type="ARBA" id="ARBA00023209"/>
    </source>
</evidence>
<protein>
    <submittedName>
        <fullName evidence="10">Diacylglycerol/lipid kinase family protein</fullName>
        <ecNumber evidence="10">2.7.1.-</ecNumber>
    </submittedName>
</protein>
<dbReference type="Gene3D" id="2.60.200.40">
    <property type="match status" value="1"/>
</dbReference>
<dbReference type="GO" id="GO:0016301">
    <property type="term" value="F:kinase activity"/>
    <property type="evidence" value="ECO:0007669"/>
    <property type="project" value="UniProtKB-KW"/>
</dbReference>
<dbReference type="PANTHER" id="PTHR12358:SF54">
    <property type="entry name" value="SPHINGOSINE KINASE RELATED PROTEIN"/>
    <property type="match status" value="1"/>
</dbReference>
<dbReference type="RefSeq" id="WP_386765179.1">
    <property type="nucleotide sequence ID" value="NZ_JBHSTI010000008.1"/>
</dbReference>
<evidence type="ECO:0000256" key="8">
    <source>
        <dbReference type="ARBA" id="ARBA00023264"/>
    </source>
</evidence>
<evidence type="ECO:0000256" key="4">
    <source>
        <dbReference type="ARBA" id="ARBA00022741"/>
    </source>
</evidence>
<accession>A0ABW1T1D4</accession>
<comment type="caution">
    <text evidence="10">The sequence shown here is derived from an EMBL/GenBank/DDBJ whole genome shotgun (WGS) entry which is preliminary data.</text>
</comment>
<dbReference type="Gene3D" id="3.40.50.10330">
    <property type="entry name" value="Probable inorganic polyphosphate/atp-NAD kinase, domain 1"/>
    <property type="match status" value="1"/>
</dbReference>
<feature type="domain" description="DAGKc" evidence="9">
    <location>
        <begin position="2"/>
        <end position="132"/>
    </location>
</feature>
<dbReference type="PANTHER" id="PTHR12358">
    <property type="entry name" value="SPHINGOSINE KINASE"/>
    <property type="match status" value="1"/>
</dbReference>
<dbReference type="Proteomes" id="UP001596138">
    <property type="component" value="Unassembled WGS sequence"/>
</dbReference>
<dbReference type="EMBL" id="JBHSTI010000008">
    <property type="protein sequence ID" value="MFC6237667.1"/>
    <property type="molecule type" value="Genomic_DNA"/>
</dbReference>
<keyword evidence="5 10" id="KW-0418">Kinase</keyword>
<dbReference type="PROSITE" id="PS50146">
    <property type="entry name" value="DAGK"/>
    <property type="match status" value="1"/>
</dbReference>
<keyword evidence="6" id="KW-0067">ATP-binding</keyword>
<dbReference type="InterPro" id="IPR001206">
    <property type="entry name" value="Diacylglycerol_kinase_cat_dom"/>
</dbReference>
<dbReference type="SMART" id="SM00046">
    <property type="entry name" value="DAGKc"/>
    <property type="match status" value="1"/>
</dbReference>
<keyword evidence="8" id="KW-1208">Phospholipid metabolism</keyword>
<gene>
    <name evidence="10" type="ORF">ACFQGU_07235</name>
</gene>
<dbReference type="Pfam" id="PF19279">
    <property type="entry name" value="YegS_C"/>
    <property type="match status" value="1"/>
</dbReference>
<keyword evidence="3 10" id="KW-0808">Transferase</keyword>
<dbReference type="SUPFAM" id="SSF111331">
    <property type="entry name" value="NAD kinase/diacylglycerol kinase-like"/>
    <property type="match status" value="1"/>
</dbReference>
<keyword evidence="7" id="KW-0594">Phospholipid biosynthesis</keyword>
<dbReference type="InterPro" id="IPR017438">
    <property type="entry name" value="ATP-NAD_kinase_N"/>
</dbReference>
<name>A0ABW1T1D4_9ACTN</name>
<reference evidence="11" key="1">
    <citation type="journal article" date="2019" name="Int. J. Syst. Evol. Microbiol.">
        <title>The Global Catalogue of Microorganisms (GCM) 10K type strain sequencing project: providing services to taxonomists for standard genome sequencing and annotation.</title>
        <authorList>
            <consortium name="The Broad Institute Genomics Platform"/>
            <consortium name="The Broad Institute Genome Sequencing Center for Infectious Disease"/>
            <person name="Wu L."/>
            <person name="Ma J."/>
        </authorList>
    </citation>
    <scope>NUCLEOTIDE SEQUENCE [LARGE SCALE GENOMIC DNA]</scope>
    <source>
        <strain evidence="11">CGMCC 4.7317</strain>
    </source>
</reference>
<evidence type="ECO:0000313" key="10">
    <source>
        <dbReference type="EMBL" id="MFC6237667.1"/>
    </source>
</evidence>